<evidence type="ECO:0000256" key="8">
    <source>
        <dbReference type="ARBA" id="ARBA00047899"/>
    </source>
</evidence>
<dbReference type="Gene3D" id="3.30.200.20">
    <property type="entry name" value="Phosphorylase Kinase, domain 1"/>
    <property type="match status" value="1"/>
</dbReference>
<dbReference type="FunCoup" id="A0A2J7Q260">
    <property type="interactions" value="1868"/>
</dbReference>
<evidence type="ECO:0000256" key="5">
    <source>
        <dbReference type="ARBA" id="ARBA00022777"/>
    </source>
</evidence>
<dbReference type="PROSITE" id="PS00107">
    <property type="entry name" value="PROTEIN_KINASE_ATP"/>
    <property type="match status" value="1"/>
</dbReference>
<keyword evidence="6 10" id="KW-0067">ATP-binding</keyword>
<name>A0A2J7Q260_9NEOP</name>
<dbReference type="SUPFAM" id="SSF56112">
    <property type="entry name" value="Protein kinase-like (PK-like)"/>
    <property type="match status" value="2"/>
</dbReference>
<dbReference type="GO" id="GO:0004694">
    <property type="term" value="F:eukaryotic translation initiation factor 2alpha kinase activity"/>
    <property type="evidence" value="ECO:0007669"/>
    <property type="project" value="UniProtKB-ARBA"/>
</dbReference>
<dbReference type="CDD" id="cd14046">
    <property type="entry name" value="STKc_EIF2AK4_GCN2_rpt2"/>
    <property type="match status" value="1"/>
</dbReference>
<dbReference type="InterPro" id="IPR041715">
    <property type="entry name" value="HisRS-like_core"/>
</dbReference>
<dbReference type="InterPro" id="IPR011009">
    <property type="entry name" value="Kinase-like_dom_sf"/>
</dbReference>
<keyword evidence="13" id="KW-1185">Reference proteome</keyword>
<dbReference type="InterPro" id="IPR000719">
    <property type="entry name" value="Prot_kinase_dom"/>
</dbReference>
<dbReference type="InterPro" id="IPR008271">
    <property type="entry name" value="Ser/Thr_kinase_AS"/>
</dbReference>
<sequence>MKCVQEKEYLVIYIVQEFVNGINLAFCLMENLPVDGDFLRHYSAGILCALAYLHSNNVVHKDLRDTSVFIGKCGVVKVGDYSLDKRLADISQAFVNGKGDNTYPPSLGRGGKKADIYRFGILMLSLISGCIIHDTVPEIPPTLQPELRDFLSKCLLKDERQRWSAEQLLEHQFLKSPVEHGLSPQWSIEEKQKYMEETEDEEPDSDIHLFLPANPKGQSRIQNEFEVLKWLGKGAFGDVLKVRNKLDGGMYAIKRIELNPKNKQLNRKITREVKLLSRLNHENVVRYYNSWIESATIEPASILSSTAPSPAPCVITKLDSNQLVLSDDVERLAPPVTDVSVEWSVSYESRASALHEESASSDDSSDEDEGWISFMPCSASSDGILFEKDEVVTTCLQSETDCEENKDSAVASHCREIQFMYIQMEFCEKSTLRTAIDSGLCEDEERIWRLFREIVEGLAHIHQQGMIHRDLKPVNIFLHSNDHVKIGDFGLATTNILPRHLASTPAKDHVADGKLTDTPSFSHEMGDGSLTGQVGTALYVAPELSTSGNKSIYNQKVDIYSLGIIFFEMCYHPLLTGMERVKVLVNLRSSEIILPSDFTQDGKSQQVHIIRWLLNHDPSQRPTSLELLQSDYVPPPQLEEAELQEMVRHTLSNPQSKAYKYLVSSCFKQEVTRAEDITFDMNVGKSTSLPIPLMLQELAKERIVRVFQKHGATCLSTPLLMPQNTLYDNTESCVRLMTHSGGIVSIPHDLRVPFARYVVWNGITCLKRYAIDKVYREKRVYGFHPRELYECAFDIVTPNTGTLMAEAELLSIAWEVVNEFHSLRDKTCVIRLNHAYLLKAILMHCGIEEEKYHDIYTILSEAKDEKYSKFQVQTHLISLCLKDHVMVTLFSLIGTENPISKVASAFRIITKRKGEAASLAKQGLHELETIISNTEALGVKCPIVVAPGLVYNVQQYSGMMCQLVCELKKKRRRSGMDVIAAGGRYDHMLADFRKTLDITGIASKEVSQAAAGISISLDKIVSVLQDESNAPAVDVVVCSVGHRSMVKEKAAVIRELWAAGIKSSLIDSHQSLEEIQDYCQENMVPHIVMLKDTETGTLRVRSWEKERFQERKVNASDLVEFLQRLLKSSGETAEANSMLTRSECKVPCSDPAGGNSLVNINFLTVEKYPASTRRRFEVQMLSHMSSTLQCLSAKVRVEVLALNVESAAVKTLAMHLELDLDQQEFQKSIALVTERHPRHRKYLIRICDEIHDLRCEKNCPVIILYSLGDNVFKVLM</sequence>
<keyword evidence="5" id="KW-0418">Kinase</keyword>
<dbReference type="PANTHER" id="PTHR11042">
    <property type="entry name" value="EUKARYOTIC TRANSLATION INITIATION FACTOR 2-ALPHA KINASE EIF2-ALPHA KINASE -RELATED"/>
    <property type="match status" value="1"/>
</dbReference>
<keyword evidence="4 10" id="KW-0547">Nucleotide-binding</keyword>
<dbReference type="InterPro" id="IPR024435">
    <property type="entry name" value="HisRS-related_dom"/>
</dbReference>
<dbReference type="PANTHER" id="PTHR11042:SF136">
    <property type="entry name" value="EIF-2-ALPHA KINASE GCN2"/>
    <property type="match status" value="1"/>
</dbReference>
<dbReference type="PROSITE" id="PS00108">
    <property type="entry name" value="PROTEIN_KINASE_ST"/>
    <property type="match status" value="1"/>
</dbReference>
<evidence type="ECO:0000256" key="4">
    <source>
        <dbReference type="ARBA" id="ARBA00022741"/>
    </source>
</evidence>
<dbReference type="InterPro" id="IPR036621">
    <property type="entry name" value="Anticodon-bd_dom_sf"/>
</dbReference>
<dbReference type="FunFam" id="3.40.50.800:FF:000009">
    <property type="entry name" value="Eukaryotic translation initiation factor 2-alpha kinase"/>
    <property type="match status" value="1"/>
</dbReference>
<dbReference type="OrthoDB" id="6778822at2759"/>
<dbReference type="InterPro" id="IPR050339">
    <property type="entry name" value="CC_SR_Kinase"/>
</dbReference>
<dbReference type="GO" id="GO:0005634">
    <property type="term" value="C:nucleus"/>
    <property type="evidence" value="ECO:0007669"/>
    <property type="project" value="TreeGrafter"/>
</dbReference>
<dbReference type="Gene3D" id="3.40.50.800">
    <property type="entry name" value="Anticodon-binding domain"/>
    <property type="match status" value="1"/>
</dbReference>
<evidence type="ECO:0000256" key="7">
    <source>
        <dbReference type="ARBA" id="ARBA00037982"/>
    </source>
</evidence>
<evidence type="ECO:0000256" key="10">
    <source>
        <dbReference type="PROSITE-ProRule" id="PRU10141"/>
    </source>
</evidence>
<gene>
    <name evidence="12" type="ORF">B7P43_G07125</name>
</gene>
<dbReference type="GO" id="GO:0005737">
    <property type="term" value="C:cytoplasm"/>
    <property type="evidence" value="ECO:0007669"/>
    <property type="project" value="TreeGrafter"/>
</dbReference>
<evidence type="ECO:0000256" key="6">
    <source>
        <dbReference type="ARBA" id="ARBA00022840"/>
    </source>
</evidence>
<comment type="similarity">
    <text evidence="7">Belongs to the protein kinase superfamily. Ser/Thr protein kinase family. GCN2 subfamily.</text>
</comment>
<dbReference type="PROSITE" id="PS50011">
    <property type="entry name" value="PROTEIN_KINASE_DOM"/>
    <property type="match status" value="2"/>
</dbReference>
<dbReference type="SUPFAM" id="SSF55681">
    <property type="entry name" value="Class II aaRS and biotin synthetases"/>
    <property type="match status" value="1"/>
</dbReference>
<evidence type="ECO:0000313" key="12">
    <source>
        <dbReference type="EMBL" id="PNF22671.1"/>
    </source>
</evidence>
<dbReference type="Pfam" id="PF12745">
    <property type="entry name" value="HGTP_anticodon2"/>
    <property type="match status" value="1"/>
</dbReference>
<feature type="binding site" evidence="10">
    <location>
        <position position="254"/>
    </location>
    <ligand>
        <name>ATP</name>
        <dbReference type="ChEBI" id="CHEBI:30616"/>
    </ligand>
</feature>
<evidence type="ECO:0000256" key="9">
    <source>
        <dbReference type="ARBA" id="ARBA00048679"/>
    </source>
</evidence>
<dbReference type="GO" id="GO:0005524">
    <property type="term" value="F:ATP binding"/>
    <property type="evidence" value="ECO:0007669"/>
    <property type="project" value="UniProtKB-UniRule"/>
</dbReference>
<protein>
    <recommendedName>
        <fullName evidence="1">non-specific serine/threonine protein kinase</fullName>
        <ecNumber evidence="1">2.7.11.1</ecNumber>
    </recommendedName>
</protein>
<evidence type="ECO:0000313" key="13">
    <source>
        <dbReference type="Proteomes" id="UP000235965"/>
    </source>
</evidence>
<comment type="caution">
    <text evidence="12">The sequence shown here is derived from an EMBL/GenBank/DDBJ whole genome shotgun (WGS) entry which is preliminary data.</text>
</comment>
<evidence type="ECO:0000256" key="2">
    <source>
        <dbReference type="ARBA" id="ARBA00022527"/>
    </source>
</evidence>
<dbReference type="InterPro" id="IPR017441">
    <property type="entry name" value="Protein_kinase_ATP_BS"/>
</dbReference>
<feature type="domain" description="Protein kinase" evidence="11">
    <location>
        <begin position="225"/>
        <end position="633"/>
    </location>
</feature>
<comment type="catalytic activity">
    <reaction evidence="9">
        <text>L-seryl-[protein] + ATP = O-phospho-L-seryl-[protein] + ADP + H(+)</text>
        <dbReference type="Rhea" id="RHEA:17989"/>
        <dbReference type="Rhea" id="RHEA-COMP:9863"/>
        <dbReference type="Rhea" id="RHEA-COMP:11604"/>
        <dbReference type="ChEBI" id="CHEBI:15378"/>
        <dbReference type="ChEBI" id="CHEBI:29999"/>
        <dbReference type="ChEBI" id="CHEBI:30616"/>
        <dbReference type="ChEBI" id="CHEBI:83421"/>
        <dbReference type="ChEBI" id="CHEBI:456216"/>
        <dbReference type="EC" id="2.7.11.1"/>
    </reaction>
</comment>
<comment type="catalytic activity">
    <reaction evidence="8">
        <text>L-threonyl-[protein] + ATP = O-phospho-L-threonyl-[protein] + ADP + H(+)</text>
        <dbReference type="Rhea" id="RHEA:46608"/>
        <dbReference type="Rhea" id="RHEA-COMP:11060"/>
        <dbReference type="Rhea" id="RHEA-COMP:11605"/>
        <dbReference type="ChEBI" id="CHEBI:15378"/>
        <dbReference type="ChEBI" id="CHEBI:30013"/>
        <dbReference type="ChEBI" id="CHEBI:30616"/>
        <dbReference type="ChEBI" id="CHEBI:61977"/>
        <dbReference type="ChEBI" id="CHEBI:456216"/>
        <dbReference type="EC" id="2.7.11.1"/>
    </reaction>
</comment>
<feature type="domain" description="Protein kinase" evidence="11">
    <location>
        <begin position="1"/>
        <end position="174"/>
    </location>
</feature>
<evidence type="ECO:0000256" key="1">
    <source>
        <dbReference type="ARBA" id="ARBA00012513"/>
    </source>
</evidence>
<reference evidence="12 13" key="1">
    <citation type="submission" date="2017-12" db="EMBL/GenBank/DDBJ databases">
        <title>Hemimetabolous genomes reveal molecular basis of termite eusociality.</title>
        <authorList>
            <person name="Harrison M.C."/>
            <person name="Jongepier E."/>
            <person name="Robertson H.M."/>
            <person name="Arning N."/>
            <person name="Bitard-Feildel T."/>
            <person name="Chao H."/>
            <person name="Childers C.P."/>
            <person name="Dinh H."/>
            <person name="Doddapaneni H."/>
            <person name="Dugan S."/>
            <person name="Gowin J."/>
            <person name="Greiner C."/>
            <person name="Han Y."/>
            <person name="Hu H."/>
            <person name="Hughes D.S.T."/>
            <person name="Huylmans A.-K."/>
            <person name="Kemena C."/>
            <person name="Kremer L.P.M."/>
            <person name="Lee S.L."/>
            <person name="Lopez-Ezquerra A."/>
            <person name="Mallet L."/>
            <person name="Monroy-Kuhn J.M."/>
            <person name="Moser A."/>
            <person name="Murali S.C."/>
            <person name="Muzny D.M."/>
            <person name="Otani S."/>
            <person name="Piulachs M.-D."/>
            <person name="Poelchau M."/>
            <person name="Qu J."/>
            <person name="Schaub F."/>
            <person name="Wada-Katsumata A."/>
            <person name="Worley K.C."/>
            <person name="Xie Q."/>
            <person name="Ylla G."/>
            <person name="Poulsen M."/>
            <person name="Gibbs R.A."/>
            <person name="Schal C."/>
            <person name="Richards S."/>
            <person name="Belles X."/>
            <person name="Korb J."/>
            <person name="Bornberg-Bauer E."/>
        </authorList>
    </citation>
    <scope>NUCLEOTIDE SEQUENCE [LARGE SCALE GENOMIC DNA]</scope>
    <source>
        <tissue evidence="12">Whole body</tissue>
    </source>
</reference>
<keyword evidence="3" id="KW-0808">Transferase</keyword>
<dbReference type="AlphaFoldDB" id="A0A2J7Q260"/>
<dbReference type="Proteomes" id="UP000235965">
    <property type="component" value="Unassembled WGS sequence"/>
</dbReference>
<dbReference type="Pfam" id="PF00069">
    <property type="entry name" value="Pkinase"/>
    <property type="match status" value="3"/>
</dbReference>
<dbReference type="InterPro" id="IPR045864">
    <property type="entry name" value="aa-tRNA-synth_II/BPL/LPL"/>
</dbReference>
<dbReference type="Pfam" id="PF13393">
    <property type="entry name" value="tRNA-synt_His"/>
    <property type="match status" value="1"/>
</dbReference>
<accession>A0A2J7Q260</accession>
<dbReference type="SUPFAM" id="SSF52954">
    <property type="entry name" value="Class II aaRS ABD-related"/>
    <property type="match status" value="1"/>
</dbReference>
<evidence type="ECO:0000259" key="11">
    <source>
        <dbReference type="PROSITE" id="PS50011"/>
    </source>
</evidence>
<dbReference type="EMBL" id="NEVH01019373">
    <property type="protein sequence ID" value="PNF22671.1"/>
    <property type="molecule type" value="Genomic_DNA"/>
</dbReference>
<organism evidence="12 13">
    <name type="scientific">Cryptotermes secundus</name>
    <dbReference type="NCBI Taxonomy" id="105785"/>
    <lineage>
        <taxon>Eukaryota</taxon>
        <taxon>Metazoa</taxon>
        <taxon>Ecdysozoa</taxon>
        <taxon>Arthropoda</taxon>
        <taxon>Hexapoda</taxon>
        <taxon>Insecta</taxon>
        <taxon>Pterygota</taxon>
        <taxon>Neoptera</taxon>
        <taxon>Polyneoptera</taxon>
        <taxon>Dictyoptera</taxon>
        <taxon>Blattodea</taxon>
        <taxon>Blattoidea</taxon>
        <taxon>Termitoidae</taxon>
        <taxon>Kalotermitidae</taxon>
        <taxon>Cryptotermitinae</taxon>
        <taxon>Cryptotermes</taxon>
    </lineage>
</organism>
<dbReference type="InParanoid" id="A0A2J7Q260"/>
<evidence type="ECO:0000256" key="3">
    <source>
        <dbReference type="ARBA" id="ARBA00022679"/>
    </source>
</evidence>
<proteinExistence type="inferred from homology"/>
<dbReference type="SMART" id="SM00220">
    <property type="entry name" value="S_TKc"/>
    <property type="match status" value="1"/>
</dbReference>
<dbReference type="EC" id="2.7.11.1" evidence="1"/>
<dbReference type="STRING" id="105785.A0A2J7Q260"/>
<dbReference type="Gene3D" id="3.30.930.10">
    <property type="entry name" value="Bira Bifunctional Protein, Domain 2"/>
    <property type="match status" value="1"/>
</dbReference>
<dbReference type="Gene3D" id="1.10.510.10">
    <property type="entry name" value="Transferase(Phosphotransferase) domain 1"/>
    <property type="match status" value="2"/>
</dbReference>
<dbReference type="GO" id="GO:0007165">
    <property type="term" value="P:signal transduction"/>
    <property type="evidence" value="ECO:0007669"/>
    <property type="project" value="UniProtKB-ARBA"/>
</dbReference>
<keyword evidence="2" id="KW-0723">Serine/threonine-protein kinase</keyword>
<dbReference type="FunFam" id="3.30.200.20:FF:000722">
    <property type="entry name" value="eIF-2-alpha kinase GCN2"/>
    <property type="match status" value="1"/>
</dbReference>